<comment type="caution">
    <text evidence="1">The sequence shown here is derived from an EMBL/GenBank/DDBJ whole genome shotgun (WGS) entry which is preliminary data.</text>
</comment>
<evidence type="ECO:0000313" key="2">
    <source>
        <dbReference type="Proteomes" id="UP000774130"/>
    </source>
</evidence>
<sequence length="102" mass="11980">MFEQNKPIRSEISEDIIPKQIQLELWNMIFRRQQKGMTLVSPQRFNFFKDPVHQTLSVVHSQAEPAFSDNVTAPYIPEFANINFPSRVYIHDMGNEMVLKLD</sequence>
<reference evidence="1 2" key="1">
    <citation type="submission" date="2021-06" db="EMBL/GenBank/DDBJ databases">
        <title>Enterococcus alishanensis sp. nov., a novel lactic acid bacterium isolated from fresh coffee beans.</title>
        <authorList>
            <person name="Chen Y.-S."/>
        </authorList>
    </citation>
    <scope>NUCLEOTIDE SEQUENCE [LARGE SCALE GENOMIC DNA]</scope>
    <source>
        <strain evidence="1 2">ALS3</strain>
    </source>
</reference>
<dbReference type="EMBL" id="JAHUZB010000003">
    <property type="protein sequence ID" value="MBV7390827.1"/>
    <property type="molecule type" value="Genomic_DNA"/>
</dbReference>
<dbReference type="RefSeq" id="WP_218325877.1">
    <property type="nucleotide sequence ID" value="NZ_JAHUZB010000003.1"/>
</dbReference>
<dbReference type="Proteomes" id="UP000774130">
    <property type="component" value="Unassembled WGS sequence"/>
</dbReference>
<name>A0ABS6TD56_9ENTE</name>
<protein>
    <submittedName>
        <fullName evidence="1">Uncharacterized protein</fullName>
    </submittedName>
</protein>
<evidence type="ECO:0000313" key="1">
    <source>
        <dbReference type="EMBL" id="MBV7390827.1"/>
    </source>
</evidence>
<gene>
    <name evidence="1" type="ORF">KUA55_09055</name>
</gene>
<accession>A0ABS6TD56</accession>
<keyword evidence="2" id="KW-1185">Reference proteome</keyword>
<organism evidence="1 2">
    <name type="scientific">Enterococcus alishanensis</name>
    <dbReference type="NCBI Taxonomy" id="1303817"/>
    <lineage>
        <taxon>Bacteria</taxon>
        <taxon>Bacillati</taxon>
        <taxon>Bacillota</taxon>
        <taxon>Bacilli</taxon>
        <taxon>Lactobacillales</taxon>
        <taxon>Enterococcaceae</taxon>
        <taxon>Enterococcus</taxon>
    </lineage>
</organism>
<proteinExistence type="predicted"/>